<name>I1BNS0_RHIO9</name>
<dbReference type="AlphaFoldDB" id="I1BNS0"/>
<dbReference type="SMART" id="SM00174">
    <property type="entry name" value="RHO"/>
    <property type="match status" value="1"/>
</dbReference>
<dbReference type="GO" id="GO:0005525">
    <property type="term" value="F:GTP binding"/>
    <property type="evidence" value="ECO:0007669"/>
    <property type="project" value="EnsemblFungi"/>
</dbReference>
<evidence type="ECO:0000313" key="2">
    <source>
        <dbReference type="EMBL" id="EIE77850.1"/>
    </source>
</evidence>
<dbReference type="Pfam" id="PF00071">
    <property type="entry name" value="Ras"/>
    <property type="match status" value="1"/>
</dbReference>
<protein>
    <recommendedName>
        <fullName evidence="4">Septum-promoting GTP-binding protein 1</fullName>
    </recommendedName>
</protein>
<dbReference type="SUPFAM" id="SSF52540">
    <property type="entry name" value="P-loop containing nucleoside triphosphate hydrolases"/>
    <property type="match status" value="1"/>
</dbReference>
<dbReference type="SMART" id="SM00175">
    <property type="entry name" value="RAB"/>
    <property type="match status" value="1"/>
</dbReference>
<dbReference type="GO" id="GO:0035974">
    <property type="term" value="C:meiotic spindle pole body"/>
    <property type="evidence" value="ECO:0007669"/>
    <property type="project" value="EnsemblFungi"/>
</dbReference>
<reference evidence="2 3" key="1">
    <citation type="journal article" date="2009" name="PLoS Genet.">
        <title>Genomic analysis of the basal lineage fungus Rhizopus oryzae reveals a whole-genome duplication.</title>
        <authorList>
            <person name="Ma L.-J."/>
            <person name="Ibrahim A.S."/>
            <person name="Skory C."/>
            <person name="Grabherr M.G."/>
            <person name="Burger G."/>
            <person name="Butler M."/>
            <person name="Elias M."/>
            <person name="Idnurm A."/>
            <person name="Lang B.F."/>
            <person name="Sone T."/>
            <person name="Abe A."/>
            <person name="Calvo S.E."/>
            <person name="Corrochano L.M."/>
            <person name="Engels R."/>
            <person name="Fu J."/>
            <person name="Hansberg W."/>
            <person name="Kim J.-M."/>
            <person name="Kodira C.D."/>
            <person name="Koehrsen M.J."/>
            <person name="Liu B."/>
            <person name="Miranda-Saavedra D."/>
            <person name="O'Leary S."/>
            <person name="Ortiz-Castellanos L."/>
            <person name="Poulter R."/>
            <person name="Rodriguez-Romero J."/>
            <person name="Ruiz-Herrera J."/>
            <person name="Shen Y.-Q."/>
            <person name="Zeng Q."/>
            <person name="Galagan J."/>
            <person name="Birren B.W."/>
            <person name="Cuomo C.A."/>
            <person name="Wickes B.L."/>
        </authorList>
    </citation>
    <scope>NUCLEOTIDE SEQUENCE [LARGE SCALE GENOMIC DNA]</scope>
    <source>
        <strain evidence="3">RA 99-880 / ATCC MYA-4621 / FGSC 9543 / NRRL 43880</strain>
    </source>
</reference>
<evidence type="ECO:0008006" key="4">
    <source>
        <dbReference type="Google" id="ProtNLM"/>
    </source>
</evidence>
<dbReference type="OrthoDB" id="6585768at2759"/>
<dbReference type="PANTHER" id="PTHR47978">
    <property type="match status" value="1"/>
</dbReference>
<dbReference type="NCBIfam" id="TIGR00231">
    <property type="entry name" value="small_GTP"/>
    <property type="match status" value="1"/>
</dbReference>
<dbReference type="InterPro" id="IPR027417">
    <property type="entry name" value="P-loop_NTPase"/>
</dbReference>
<dbReference type="GO" id="GO:0031028">
    <property type="term" value="P:septation initiation signaling"/>
    <property type="evidence" value="ECO:0007669"/>
    <property type="project" value="EnsemblFungi"/>
</dbReference>
<keyword evidence="3" id="KW-1185">Reference proteome</keyword>
<dbReference type="OMA" id="GAQNEDK"/>
<dbReference type="VEuPathDB" id="FungiDB:RO3G_02554"/>
<dbReference type="PROSITE" id="PS51419">
    <property type="entry name" value="RAB"/>
    <property type="match status" value="1"/>
</dbReference>
<gene>
    <name evidence="2" type="ORF">RO3G_02554</name>
</gene>
<dbReference type="GO" id="GO:1904750">
    <property type="term" value="P:negative regulation of protein localization to nucleolus"/>
    <property type="evidence" value="ECO:0007669"/>
    <property type="project" value="EnsemblFungi"/>
</dbReference>
<dbReference type="GO" id="GO:0140281">
    <property type="term" value="P:positive regulation of mitotic division septum assembly"/>
    <property type="evidence" value="ECO:0007669"/>
    <property type="project" value="EnsemblFungi"/>
</dbReference>
<dbReference type="eggNOG" id="KOG1673">
    <property type="taxonomic scope" value="Eukaryota"/>
</dbReference>
<evidence type="ECO:0000313" key="3">
    <source>
        <dbReference type="Proteomes" id="UP000009138"/>
    </source>
</evidence>
<dbReference type="GO" id="GO:1902542">
    <property type="term" value="P:regulation of protein localization to mitotic spindle pole body"/>
    <property type="evidence" value="ECO:0007669"/>
    <property type="project" value="EnsemblFungi"/>
</dbReference>
<accession>I1BNS0</accession>
<dbReference type="PRINTS" id="PR00449">
    <property type="entry name" value="RASTRNSFRMNG"/>
</dbReference>
<organism evidence="2 3">
    <name type="scientific">Rhizopus delemar (strain RA 99-880 / ATCC MYA-4621 / FGSC 9543 / NRRL 43880)</name>
    <name type="common">Mucormycosis agent</name>
    <name type="synonym">Rhizopus arrhizus var. delemar</name>
    <dbReference type="NCBI Taxonomy" id="246409"/>
    <lineage>
        <taxon>Eukaryota</taxon>
        <taxon>Fungi</taxon>
        <taxon>Fungi incertae sedis</taxon>
        <taxon>Mucoromycota</taxon>
        <taxon>Mucoromycotina</taxon>
        <taxon>Mucoromycetes</taxon>
        <taxon>Mucorales</taxon>
        <taxon>Mucorineae</taxon>
        <taxon>Rhizopodaceae</taxon>
        <taxon>Rhizopus</taxon>
    </lineage>
</organism>
<dbReference type="InParanoid" id="I1BNS0"/>
<dbReference type="Gene3D" id="3.40.50.300">
    <property type="entry name" value="P-loop containing nucleotide triphosphate hydrolases"/>
    <property type="match status" value="1"/>
</dbReference>
<dbReference type="FunCoup" id="I1BNS0">
    <property type="interactions" value="436"/>
</dbReference>
<dbReference type="RefSeq" id="XP_067513246.1">
    <property type="nucleotide sequence ID" value="XM_067657145.1"/>
</dbReference>
<dbReference type="GO" id="GO:0003924">
    <property type="term" value="F:GTPase activity"/>
    <property type="evidence" value="ECO:0007669"/>
    <property type="project" value="EnsemblFungi"/>
</dbReference>
<dbReference type="Proteomes" id="UP000009138">
    <property type="component" value="Unassembled WGS sequence"/>
</dbReference>
<dbReference type="GeneID" id="93609526"/>
<keyword evidence="1" id="KW-0547">Nucleotide-binding</keyword>
<dbReference type="GO" id="GO:0044732">
    <property type="term" value="C:mitotic spindle pole body"/>
    <property type="evidence" value="ECO:0007669"/>
    <property type="project" value="EnsemblFungi"/>
</dbReference>
<dbReference type="GO" id="GO:0023056">
    <property type="term" value="P:positive regulation of signaling"/>
    <property type="evidence" value="ECO:0007669"/>
    <property type="project" value="EnsemblFungi"/>
</dbReference>
<evidence type="ECO:0000256" key="1">
    <source>
        <dbReference type="ARBA" id="ARBA00022741"/>
    </source>
</evidence>
<sequence>MNSSEPIQTSSPSTEAVNHSTNNNVILKIGIVGDAQIGKTSLMIKYAEGAYDPEYVQTLGVNFMEKSISIRQTEITFSIWDLGGQKQFASMLPFVCNDAVAILFTFDLSKLSSLNNLREWHRQVRGITMTAVPLLVGTKYDEFVDLSFEHQQEMTRQRTHL</sequence>
<dbReference type="EMBL" id="CH476733">
    <property type="protein sequence ID" value="EIE77850.1"/>
    <property type="molecule type" value="Genomic_DNA"/>
</dbReference>
<proteinExistence type="predicted"/>
<dbReference type="STRING" id="246409.I1BNS0"/>
<dbReference type="GO" id="GO:0035591">
    <property type="term" value="F:signaling adaptor activity"/>
    <property type="evidence" value="ECO:0007669"/>
    <property type="project" value="EnsemblFungi"/>
</dbReference>
<dbReference type="InterPro" id="IPR005225">
    <property type="entry name" value="Small_GTP-bd"/>
</dbReference>
<dbReference type="InterPro" id="IPR001806">
    <property type="entry name" value="Small_GTPase"/>
</dbReference>
<dbReference type="GO" id="GO:0040001">
    <property type="term" value="P:establishment of mitotic spindle localization"/>
    <property type="evidence" value="ECO:0007669"/>
    <property type="project" value="EnsemblFungi"/>
</dbReference>
<dbReference type="GO" id="GO:0031536">
    <property type="term" value="P:positive regulation of exit from mitosis"/>
    <property type="evidence" value="ECO:0007669"/>
    <property type="project" value="EnsemblFungi"/>
</dbReference>